<sequence>MMNRILLIAILALSPVSYVAGNQRKIVRLAKCFANDDDTDGTRFLAGHMGNGTGTLACLGNVSACFDDTTVETVKTCIQDGVAANNTGSRFLAGHTGGDGDEGNGEGFGMGGFRPQKGSGRGGALAGIVQGCLEEYKDCMKEEVRTFIREKLPACVNTTTVALGECYKTNADTCSDSCSQADIPDSNPFSGASSTGVRACQGFQNQIMNPSCDIIDCCPECETEFSDLLTCVGQELLELQPEPCELTCPSESTRRKLSTSSELRQYATRKLAGHVATEPDAAIVVDECAVYLDTEEEALTSDAVTDKILDGEFISCVADVAILVAEEQKEFAMDHNNGDQSASSSRNSVMSVTVFAAVFLGLVGLM</sequence>
<feature type="signal peptide" evidence="1">
    <location>
        <begin position="1"/>
        <end position="21"/>
    </location>
</feature>
<evidence type="ECO:0000313" key="3">
    <source>
        <dbReference type="Proteomes" id="UP001295423"/>
    </source>
</evidence>
<dbReference type="EMBL" id="CAKOGP040002203">
    <property type="protein sequence ID" value="CAJ1965495.1"/>
    <property type="molecule type" value="Genomic_DNA"/>
</dbReference>
<protein>
    <submittedName>
        <fullName evidence="2">Uncharacterized protein</fullName>
    </submittedName>
</protein>
<organism evidence="2 3">
    <name type="scientific">Cylindrotheca closterium</name>
    <dbReference type="NCBI Taxonomy" id="2856"/>
    <lineage>
        <taxon>Eukaryota</taxon>
        <taxon>Sar</taxon>
        <taxon>Stramenopiles</taxon>
        <taxon>Ochrophyta</taxon>
        <taxon>Bacillariophyta</taxon>
        <taxon>Bacillariophyceae</taxon>
        <taxon>Bacillariophycidae</taxon>
        <taxon>Bacillariales</taxon>
        <taxon>Bacillariaceae</taxon>
        <taxon>Cylindrotheca</taxon>
    </lineage>
</organism>
<dbReference type="AlphaFoldDB" id="A0AAD2G7A0"/>
<reference evidence="2" key="1">
    <citation type="submission" date="2023-08" db="EMBL/GenBank/DDBJ databases">
        <authorList>
            <person name="Audoor S."/>
            <person name="Bilcke G."/>
        </authorList>
    </citation>
    <scope>NUCLEOTIDE SEQUENCE</scope>
</reference>
<accession>A0AAD2G7A0</accession>
<evidence type="ECO:0000256" key="1">
    <source>
        <dbReference type="SAM" id="SignalP"/>
    </source>
</evidence>
<keyword evidence="1" id="KW-0732">Signal</keyword>
<dbReference type="Proteomes" id="UP001295423">
    <property type="component" value="Unassembled WGS sequence"/>
</dbReference>
<name>A0AAD2G7A0_9STRA</name>
<proteinExistence type="predicted"/>
<keyword evidence="3" id="KW-1185">Reference proteome</keyword>
<comment type="caution">
    <text evidence="2">The sequence shown here is derived from an EMBL/GenBank/DDBJ whole genome shotgun (WGS) entry which is preliminary data.</text>
</comment>
<gene>
    <name evidence="2" type="ORF">CYCCA115_LOCUS21141</name>
</gene>
<feature type="chain" id="PRO_5042005445" evidence="1">
    <location>
        <begin position="22"/>
        <end position="366"/>
    </location>
</feature>
<evidence type="ECO:0000313" key="2">
    <source>
        <dbReference type="EMBL" id="CAJ1965495.1"/>
    </source>
</evidence>